<keyword evidence="2" id="KW-1185">Reference proteome</keyword>
<dbReference type="EMBL" id="BKCP01009515">
    <property type="protein sequence ID" value="GER51121.1"/>
    <property type="molecule type" value="Genomic_DNA"/>
</dbReference>
<dbReference type="AlphaFoldDB" id="A0A5A7R4A0"/>
<name>A0A5A7R4A0_STRAF</name>
<proteinExistence type="predicted"/>
<evidence type="ECO:0000313" key="2">
    <source>
        <dbReference type="Proteomes" id="UP000325081"/>
    </source>
</evidence>
<reference evidence="2" key="1">
    <citation type="journal article" date="2019" name="Curr. Biol.">
        <title>Genome Sequence of Striga asiatica Provides Insight into the Evolution of Plant Parasitism.</title>
        <authorList>
            <person name="Yoshida S."/>
            <person name="Kim S."/>
            <person name="Wafula E.K."/>
            <person name="Tanskanen J."/>
            <person name="Kim Y.M."/>
            <person name="Honaas L."/>
            <person name="Yang Z."/>
            <person name="Spallek T."/>
            <person name="Conn C.E."/>
            <person name="Ichihashi Y."/>
            <person name="Cheong K."/>
            <person name="Cui S."/>
            <person name="Der J.P."/>
            <person name="Gundlach H."/>
            <person name="Jiao Y."/>
            <person name="Hori C."/>
            <person name="Ishida J.K."/>
            <person name="Kasahara H."/>
            <person name="Kiba T."/>
            <person name="Kim M.S."/>
            <person name="Koo N."/>
            <person name="Laohavisit A."/>
            <person name="Lee Y.H."/>
            <person name="Lumba S."/>
            <person name="McCourt P."/>
            <person name="Mortimer J.C."/>
            <person name="Mutuku J.M."/>
            <person name="Nomura T."/>
            <person name="Sasaki-Sekimoto Y."/>
            <person name="Seto Y."/>
            <person name="Wang Y."/>
            <person name="Wakatake T."/>
            <person name="Sakakibara H."/>
            <person name="Demura T."/>
            <person name="Yamaguchi S."/>
            <person name="Yoneyama K."/>
            <person name="Manabe R.I."/>
            <person name="Nelson D.C."/>
            <person name="Schulman A.H."/>
            <person name="Timko M.P."/>
            <person name="dePamphilis C.W."/>
            <person name="Choi D."/>
            <person name="Shirasu K."/>
        </authorList>
    </citation>
    <scope>NUCLEOTIDE SEQUENCE [LARGE SCALE GENOMIC DNA]</scope>
    <source>
        <strain evidence="2">cv. UVA1</strain>
    </source>
</reference>
<dbReference type="Proteomes" id="UP000325081">
    <property type="component" value="Unassembled WGS sequence"/>
</dbReference>
<comment type="caution">
    <text evidence="1">The sequence shown here is derived from an EMBL/GenBank/DDBJ whole genome shotgun (WGS) entry which is preliminary data.</text>
</comment>
<organism evidence="1 2">
    <name type="scientific">Striga asiatica</name>
    <name type="common">Asiatic witchweed</name>
    <name type="synonym">Buchnera asiatica</name>
    <dbReference type="NCBI Taxonomy" id="4170"/>
    <lineage>
        <taxon>Eukaryota</taxon>
        <taxon>Viridiplantae</taxon>
        <taxon>Streptophyta</taxon>
        <taxon>Embryophyta</taxon>
        <taxon>Tracheophyta</taxon>
        <taxon>Spermatophyta</taxon>
        <taxon>Magnoliopsida</taxon>
        <taxon>eudicotyledons</taxon>
        <taxon>Gunneridae</taxon>
        <taxon>Pentapetalae</taxon>
        <taxon>asterids</taxon>
        <taxon>lamiids</taxon>
        <taxon>Lamiales</taxon>
        <taxon>Orobanchaceae</taxon>
        <taxon>Buchnereae</taxon>
        <taxon>Striga</taxon>
    </lineage>
</organism>
<protein>
    <submittedName>
        <fullName evidence="1">Nitrogen fixation nifHD1 region GlnB-like protein 1</fullName>
    </submittedName>
</protein>
<gene>
    <name evidence="1" type="ORF">STAS_28480</name>
</gene>
<evidence type="ECO:0000313" key="1">
    <source>
        <dbReference type="EMBL" id="GER51121.1"/>
    </source>
</evidence>
<accession>A0A5A7R4A0</accession>
<sequence>MVLVDIHLLMRVLRRLPRRPCRIGIRLTLLELFEIGVVGGALCVRLSRSPILNKVGLLELVVVENSHLRPLLKRYLTMKSVGFWGDVEMLVTELRRASIGAVLMAVGFSGHVVEAYG</sequence>